<keyword evidence="3" id="KW-1003">Cell membrane</keyword>
<keyword evidence="14" id="KW-1185">Reference proteome</keyword>
<evidence type="ECO:0000256" key="11">
    <source>
        <dbReference type="SAM" id="Phobius"/>
    </source>
</evidence>
<feature type="non-terminal residue" evidence="13">
    <location>
        <position position="452"/>
    </location>
</feature>
<comment type="function">
    <text evidence="9">Part of the binding-protein-dependent transport system for D-xylose. Probably responsible for the translocation of the substrate across the membrane.</text>
</comment>
<gene>
    <name evidence="13" type="ORF">QO011_007973</name>
</gene>
<dbReference type="InterPro" id="IPR003439">
    <property type="entry name" value="ABC_transporter-like_ATP-bd"/>
</dbReference>
<feature type="transmembrane region" description="Helical" evidence="11">
    <location>
        <begin position="224"/>
        <end position="241"/>
    </location>
</feature>
<evidence type="ECO:0000256" key="8">
    <source>
        <dbReference type="ARBA" id="ARBA00023136"/>
    </source>
</evidence>
<keyword evidence="6 11" id="KW-0812">Transmembrane</keyword>
<evidence type="ECO:0000256" key="9">
    <source>
        <dbReference type="ARBA" id="ARBA00035611"/>
    </source>
</evidence>
<evidence type="ECO:0000256" key="3">
    <source>
        <dbReference type="ARBA" id="ARBA00022475"/>
    </source>
</evidence>
<evidence type="ECO:0000256" key="7">
    <source>
        <dbReference type="ARBA" id="ARBA00022989"/>
    </source>
</evidence>
<keyword evidence="5 13" id="KW-0762">Sugar transport</keyword>
<sequence>MTHTREAVGVGQVQPAAKADERVRQVSALTQLMRRPELGAMAGLVFVVVFFAITARPGMFTLNGLLVILDYASTLGIAAIAAALLMIGGEFDLSIGSMVAFTGLVFATAVTAMGLPLILAIPFTFVVAMALGALNGQLVIRTRLPSFIVTLAFLFILSGATLVGLKKVTGGNTQLSGVKDVVGDGVLVSIFSGKAFPGLFVWMADKGWIAKFADGTPSIKGVPVSILWFVGLTVVATWVLLRTRVGNWIFAAGGHPDAARNSGVPVTRVKTGLFMLTASAAALTAIITVLNTGSADAKRGDLLEFKAIIAAVIGGCLLTGGYGSAIGAFIGALIFGMVFDRPRLHHLRRRLFQGVPGGDAADRGAAQQLHPQESDGRALTMARDEATTQKPAPIIEVRNIVKQFGSVIALSGVSMSVGAGEVLCLLGDNGAGKSTLIKTLSGVHKPSSGDFL</sequence>
<protein>
    <recommendedName>
        <fullName evidence="10">Xylose transport system permease protein XylH</fullName>
    </recommendedName>
</protein>
<proteinExistence type="predicted"/>
<dbReference type="Pfam" id="PF02653">
    <property type="entry name" value="BPD_transp_2"/>
    <property type="match status" value="1"/>
</dbReference>
<evidence type="ECO:0000256" key="1">
    <source>
        <dbReference type="ARBA" id="ARBA00004651"/>
    </source>
</evidence>
<reference evidence="13 14" key="1">
    <citation type="submission" date="2023-07" db="EMBL/GenBank/DDBJ databases">
        <title>Genomic Encyclopedia of Type Strains, Phase IV (KMG-IV): sequencing the most valuable type-strain genomes for metagenomic binning, comparative biology and taxonomic classification.</title>
        <authorList>
            <person name="Goeker M."/>
        </authorList>
    </citation>
    <scope>NUCLEOTIDE SEQUENCE [LARGE SCALE GENOMIC DNA]</scope>
    <source>
        <strain evidence="13 14">DSM 19619</strain>
    </source>
</reference>
<evidence type="ECO:0000256" key="10">
    <source>
        <dbReference type="ARBA" id="ARBA00035686"/>
    </source>
</evidence>
<keyword evidence="8 11" id="KW-0472">Membrane</keyword>
<feature type="transmembrane region" description="Helical" evidence="11">
    <location>
        <begin position="99"/>
        <end position="132"/>
    </location>
</feature>
<evidence type="ECO:0000256" key="4">
    <source>
        <dbReference type="ARBA" id="ARBA00022519"/>
    </source>
</evidence>
<dbReference type="SUPFAM" id="SSF52540">
    <property type="entry name" value="P-loop containing nucleoside triphosphate hydrolases"/>
    <property type="match status" value="1"/>
</dbReference>
<feature type="transmembrane region" description="Helical" evidence="11">
    <location>
        <begin position="273"/>
        <end position="295"/>
    </location>
</feature>
<feature type="transmembrane region" description="Helical" evidence="11">
    <location>
        <begin position="186"/>
        <end position="204"/>
    </location>
</feature>
<evidence type="ECO:0000259" key="12">
    <source>
        <dbReference type="Pfam" id="PF00005"/>
    </source>
</evidence>
<organism evidence="13 14">
    <name type="scientific">Labrys wisconsinensis</name>
    <dbReference type="NCBI Taxonomy" id="425677"/>
    <lineage>
        <taxon>Bacteria</taxon>
        <taxon>Pseudomonadati</taxon>
        <taxon>Pseudomonadota</taxon>
        <taxon>Alphaproteobacteria</taxon>
        <taxon>Hyphomicrobiales</taxon>
        <taxon>Xanthobacteraceae</taxon>
        <taxon>Labrys</taxon>
    </lineage>
</organism>
<dbReference type="InterPro" id="IPR001851">
    <property type="entry name" value="ABC_transp_permease"/>
</dbReference>
<dbReference type="CDD" id="cd06579">
    <property type="entry name" value="TM_PBP1_transp_AraH_like"/>
    <property type="match status" value="1"/>
</dbReference>
<evidence type="ECO:0000256" key="2">
    <source>
        <dbReference type="ARBA" id="ARBA00022448"/>
    </source>
</evidence>
<comment type="subcellular location">
    <subcellularLocation>
        <location evidence="1">Cell membrane</location>
        <topology evidence="1">Multi-pass membrane protein</topology>
    </subcellularLocation>
</comment>
<feature type="domain" description="ABC transporter" evidence="12">
    <location>
        <begin position="410"/>
        <end position="450"/>
    </location>
</feature>
<evidence type="ECO:0000313" key="14">
    <source>
        <dbReference type="Proteomes" id="UP001242480"/>
    </source>
</evidence>
<dbReference type="EMBL" id="JAUSVX010000027">
    <property type="protein sequence ID" value="MDQ0474931.1"/>
    <property type="molecule type" value="Genomic_DNA"/>
</dbReference>
<dbReference type="PANTHER" id="PTHR32196:SF32">
    <property type="entry name" value="XYLOSE TRANSPORT SYSTEM PERMEASE PROTEIN XYLH"/>
    <property type="match status" value="1"/>
</dbReference>
<dbReference type="PANTHER" id="PTHR32196">
    <property type="entry name" value="ABC TRANSPORTER PERMEASE PROTEIN YPHD-RELATED-RELATED"/>
    <property type="match status" value="1"/>
</dbReference>
<dbReference type="InterPro" id="IPR027417">
    <property type="entry name" value="P-loop_NTPase"/>
</dbReference>
<comment type="caution">
    <text evidence="13">The sequence shown here is derived from an EMBL/GenBank/DDBJ whole genome shotgun (WGS) entry which is preliminary data.</text>
</comment>
<evidence type="ECO:0000256" key="6">
    <source>
        <dbReference type="ARBA" id="ARBA00022692"/>
    </source>
</evidence>
<feature type="transmembrane region" description="Helical" evidence="11">
    <location>
        <begin position="144"/>
        <end position="165"/>
    </location>
</feature>
<keyword evidence="4" id="KW-0997">Cell inner membrane</keyword>
<keyword evidence="2" id="KW-0813">Transport</keyword>
<dbReference type="Pfam" id="PF00005">
    <property type="entry name" value="ABC_tran"/>
    <property type="match status" value="1"/>
</dbReference>
<evidence type="ECO:0000313" key="13">
    <source>
        <dbReference type="EMBL" id="MDQ0474931.1"/>
    </source>
</evidence>
<accession>A0ABU0JN45</accession>
<evidence type="ECO:0000256" key="5">
    <source>
        <dbReference type="ARBA" id="ARBA00022597"/>
    </source>
</evidence>
<name>A0ABU0JN45_9HYPH</name>
<feature type="transmembrane region" description="Helical" evidence="11">
    <location>
        <begin position="307"/>
        <end position="339"/>
    </location>
</feature>
<dbReference type="Gene3D" id="3.40.50.300">
    <property type="entry name" value="P-loop containing nucleotide triphosphate hydrolases"/>
    <property type="match status" value="1"/>
</dbReference>
<feature type="transmembrane region" description="Helical" evidence="11">
    <location>
        <begin position="65"/>
        <end position="87"/>
    </location>
</feature>
<feature type="transmembrane region" description="Helical" evidence="11">
    <location>
        <begin position="38"/>
        <end position="59"/>
    </location>
</feature>
<keyword evidence="7 11" id="KW-1133">Transmembrane helix</keyword>
<dbReference type="Proteomes" id="UP001242480">
    <property type="component" value="Unassembled WGS sequence"/>
</dbReference>